<name>A0A834DL76_9CHIR</name>
<dbReference type="Proteomes" id="UP000664940">
    <property type="component" value="Unassembled WGS sequence"/>
</dbReference>
<sequence>MCLPPSTTVTLNEMQPRPWLQAGRWKLSALPAARRASQRLPAPHAHARPGAVGRLRFSHAGGRTVVCPCAFHAAFLQGRGIRTLLAHWLSSFVKHLSFTHRLNGLFVISLHAGRNSFLILFFDCS</sequence>
<reference evidence="1 2" key="1">
    <citation type="journal article" date="2020" name="Nature">
        <title>Six reference-quality genomes reveal evolution of bat adaptations.</title>
        <authorList>
            <person name="Jebb D."/>
            <person name="Huang Z."/>
            <person name="Pippel M."/>
            <person name="Hughes G.M."/>
            <person name="Lavrichenko K."/>
            <person name="Devanna P."/>
            <person name="Winkler S."/>
            <person name="Jermiin L.S."/>
            <person name="Skirmuntt E.C."/>
            <person name="Katzourakis A."/>
            <person name="Burkitt-Gray L."/>
            <person name="Ray D.A."/>
            <person name="Sullivan K.A.M."/>
            <person name="Roscito J.G."/>
            <person name="Kirilenko B.M."/>
            <person name="Davalos L.M."/>
            <person name="Corthals A.P."/>
            <person name="Power M.L."/>
            <person name="Jones G."/>
            <person name="Ransome R.D."/>
            <person name="Dechmann D.K.N."/>
            <person name="Locatelli A.G."/>
            <person name="Puechmaille S.J."/>
            <person name="Fedrigo O."/>
            <person name="Jarvis E.D."/>
            <person name="Hiller M."/>
            <person name="Vernes S.C."/>
            <person name="Myers E.W."/>
            <person name="Teeling E.C."/>
        </authorList>
    </citation>
    <scope>NUCLEOTIDE SEQUENCE [LARGE SCALE GENOMIC DNA]</scope>
    <source>
        <strain evidence="1">Bat1K_MPI-CBG_1</strain>
    </source>
</reference>
<evidence type="ECO:0000313" key="2">
    <source>
        <dbReference type="Proteomes" id="UP000664940"/>
    </source>
</evidence>
<comment type="caution">
    <text evidence="1">The sequence shown here is derived from an EMBL/GenBank/DDBJ whole genome shotgun (WGS) entry which is preliminary data.</text>
</comment>
<dbReference type="EMBL" id="JABVXQ010000012">
    <property type="protein sequence ID" value="KAF6084281.1"/>
    <property type="molecule type" value="Genomic_DNA"/>
</dbReference>
<gene>
    <name evidence="1" type="ORF">HJG60_008558</name>
</gene>
<evidence type="ECO:0000313" key="1">
    <source>
        <dbReference type="EMBL" id="KAF6084281.1"/>
    </source>
</evidence>
<proteinExistence type="predicted"/>
<protein>
    <submittedName>
        <fullName evidence="1">Uncharacterized protein</fullName>
    </submittedName>
</protein>
<accession>A0A834DL76</accession>
<dbReference type="AlphaFoldDB" id="A0A834DL76"/>
<organism evidence="1 2">
    <name type="scientific">Phyllostomus discolor</name>
    <name type="common">pale spear-nosed bat</name>
    <dbReference type="NCBI Taxonomy" id="89673"/>
    <lineage>
        <taxon>Eukaryota</taxon>
        <taxon>Metazoa</taxon>
        <taxon>Chordata</taxon>
        <taxon>Craniata</taxon>
        <taxon>Vertebrata</taxon>
        <taxon>Euteleostomi</taxon>
        <taxon>Mammalia</taxon>
        <taxon>Eutheria</taxon>
        <taxon>Laurasiatheria</taxon>
        <taxon>Chiroptera</taxon>
        <taxon>Yangochiroptera</taxon>
        <taxon>Phyllostomidae</taxon>
        <taxon>Phyllostominae</taxon>
        <taxon>Phyllostomus</taxon>
    </lineage>
</organism>